<dbReference type="PANTHER" id="PTHR34473:SF2">
    <property type="entry name" value="UPF0699 TRANSMEMBRANE PROTEIN YDBT"/>
    <property type="match status" value="1"/>
</dbReference>
<evidence type="ECO:0000259" key="2">
    <source>
        <dbReference type="Pfam" id="PF03703"/>
    </source>
</evidence>
<dbReference type="EMBL" id="CCDP010000001">
    <property type="protein sequence ID" value="CDQ37933.1"/>
    <property type="molecule type" value="Genomic_DNA"/>
</dbReference>
<gene>
    <name evidence="3" type="ORF">BN990_00199</name>
</gene>
<keyword evidence="1" id="KW-1133">Transmembrane helix</keyword>
<keyword evidence="1" id="KW-0472">Membrane</keyword>
<evidence type="ECO:0000313" key="4">
    <source>
        <dbReference type="Proteomes" id="UP000028875"/>
    </source>
</evidence>
<reference evidence="3 4" key="1">
    <citation type="submission" date="2014-03" db="EMBL/GenBank/DDBJ databases">
        <authorList>
            <person name="Urmite Genomes U."/>
        </authorList>
    </citation>
    <scope>NUCLEOTIDE SEQUENCE [LARGE SCALE GENOMIC DNA]</scope>
    <source>
        <strain evidence="3 4">Vm-5</strain>
    </source>
</reference>
<evidence type="ECO:0000313" key="3">
    <source>
        <dbReference type="EMBL" id="CDQ37933.1"/>
    </source>
</evidence>
<dbReference type="Proteomes" id="UP000028875">
    <property type="component" value="Unassembled WGS sequence"/>
</dbReference>
<keyword evidence="4" id="KW-1185">Reference proteome</keyword>
<dbReference type="Pfam" id="PF03703">
    <property type="entry name" value="bPH_2"/>
    <property type="match status" value="1"/>
</dbReference>
<comment type="caution">
    <text evidence="3">The sequence shown here is derived from an EMBL/GenBank/DDBJ whole genome shotgun (WGS) entry which is preliminary data.</text>
</comment>
<feature type="transmembrane region" description="Helical" evidence="1">
    <location>
        <begin position="21"/>
        <end position="40"/>
    </location>
</feature>
<dbReference type="STRING" id="1462526.BN990_00199"/>
<sequence length="173" mass="20060">MYKIKEPTQRISPDAIKVWRITDAFTSFIFLVVVAFFLYLHHYYDWPHWIEIALYAVAAIVCLSAMIELIVIPVYKQKTWRYEIDSNCIQLKHGGAIRKTHMIIPMNKVYFVDTYQGPILKKYHLSTIKIGTVGNVHEIPSVPENTASEIRNDIAYLSGINKRKTSKEEGNEK</sequence>
<dbReference type="InterPro" id="IPR005182">
    <property type="entry name" value="YdbS-like_PH"/>
</dbReference>
<dbReference type="PANTHER" id="PTHR34473">
    <property type="entry name" value="UPF0699 TRANSMEMBRANE PROTEIN YDBS"/>
    <property type="match status" value="1"/>
</dbReference>
<keyword evidence="1" id="KW-0812">Transmembrane</keyword>
<accession>A0A024Q5Z6</accession>
<evidence type="ECO:0000256" key="1">
    <source>
        <dbReference type="SAM" id="Phobius"/>
    </source>
</evidence>
<feature type="transmembrane region" description="Helical" evidence="1">
    <location>
        <begin position="52"/>
        <end position="75"/>
    </location>
</feature>
<protein>
    <submittedName>
        <fullName evidence="3">Bacterial membrane flanked domain protein</fullName>
    </submittedName>
</protein>
<dbReference type="AlphaFoldDB" id="A0A024Q5Z6"/>
<feature type="domain" description="YdbS-like PH" evidence="2">
    <location>
        <begin position="78"/>
        <end position="153"/>
    </location>
</feature>
<dbReference type="OrthoDB" id="2437193at2"/>
<reference evidence="4" key="2">
    <citation type="submission" date="2014-05" db="EMBL/GenBank/DDBJ databases">
        <title>Draft genome sequence of Virgibacillus massiliensis Vm-5.</title>
        <authorList>
            <person name="Khelaifia S."/>
            <person name="Croce O."/>
            <person name="Lagier J.C."/>
            <person name="Raoult D."/>
        </authorList>
    </citation>
    <scope>NUCLEOTIDE SEQUENCE [LARGE SCALE GENOMIC DNA]</scope>
    <source>
        <strain evidence="4">Vm-5</strain>
    </source>
</reference>
<dbReference type="RefSeq" id="WP_051738991.1">
    <property type="nucleotide sequence ID" value="NZ_BNER01000001.1"/>
</dbReference>
<dbReference type="eggNOG" id="COG3402">
    <property type="taxonomic scope" value="Bacteria"/>
</dbReference>
<organism evidence="3 4">
    <name type="scientific">Virgibacillus massiliensis</name>
    <dbReference type="NCBI Taxonomy" id="1462526"/>
    <lineage>
        <taxon>Bacteria</taxon>
        <taxon>Bacillati</taxon>
        <taxon>Bacillota</taxon>
        <taxon>Bacilli</taxon>
        <taxon>Bacillales</taxon>
        <taxon>Bacillaceae</taxon>
        <taxon>Virgibacillus</taxon>
    </lineage>
</organism>
<proteinExistence type="predicted"/>
<name>A0A024Q5Z6_9BACI</name>